<dbReference type="EMBL" id="CABVLY010000020">
    <property type="protein sequence ID" value="VVU52020.1"/>
    <property type="molecule type" value="Genomic_DNA"/>
</dbReference>
<protein>
    <submittedName>
        <fullName evidence="1">Uncharacterized protein</fullName>
    </submittedName>
</protein>
<dbReference type="Proteomes" id="UP000494201">
    <property type="component" value="Unassembled WGS sequence"/>
</dbReference>
<evidence type="ECO:0000313" key="2">
    <source>
        <dbReference type="Proteomes" id="UP000494201"/>
    </source>
</evidence>
<gene>
    <name evidence="1" type="ORF">BAN20980_04744</name>
</gene>
<proteinExistence type="predicted"/>
<evidence type="ECO:0000313" key="1">
    <source>
        <dbReference type="EMBL" id="VVU52020.1"/>
    </source>
</evidence>
<sequence>MNGAPASSGYQQHLVINIRSPECRHYKESGSSI</sequence>
<reference evidence="1 2" key="1">
    <citation type="submission" date="2019-09" db="EMBL/GenBank/DDBJ databases">
        <authorList>
            <person name="Depoorter E."/>
        </authorList>
    </citation>
    <scope>NUCLEOTIDE SEQUENCE [LARGE SCALE GENOMIC DNA]</scope>
    <source>
        <strain evidence="1">LMG 20980</strain>
    </source>
</reference>
<organism evidence="1 2">
    <name type="scientific">Burkholderia anthina</name>
    <dbReference type="NCBI Taxonomy" id="179879"/>
    <lineage>
        <taxon>Bacteria</taxon>
        <taxon>Pseudomonadati</taxon>
        <taxon>Pseudomonadota</taxon>
        <taxon>Betaproteobacteria</taxon>
        <taxon>Burkholderiales</taxon>
        <taxon>Burkholderiaceae</taxon>
        <taxon>Burkholderia</taxon>
        <taxon>Burkholderia cepacia complex</taxon>
    </lineage>
</organism>
<dbReference type="AlphaFoldDB" id="A0A6P2GE06"/>
<accession>A0A6P2GE06</accession>
<name>A0A6P2GE06_9BURK</name>